<keyword evidence="10 12" id="KW-0238">DNA-binding</keyword>
<evidence type="ECO:0000256" key="13">
    <source>
        <dbReference type="PIRNR" id="PIRNR002811"/>
    </source>
</evidence>
<dbReference type="InterPro" id="IPR019475">
    <property type="entry name" value="DNA_primase_DnaB-bd"/>
</dbReference>
<dbReference type="InterPro" id="IPR006171">
    <property type="entry name" value="TOPRIM_dom"/>
</dbReference>
<dbReference type="GO" id="GO:0003677">
    <property type="term" value="F:DNA binding"/>
    <property type="evidence" value="ECO:0007669"/>
    <property type="project" value="UniProtKB-KW"/>
</dbReference>
<dbReference type="Gene3D" id="3.40.1360.10">
    <property type="match status" value="1"/>
</dbReference>
<feature type="domain" description="Toprim" evidence="14">
    <location>
        <begin position="259"/>
        <end position="340"/>
    </location>
</feature>
<evidence type="ECO:0000256" key="1">
    <source>
        <dbReference type="ARBA" id="ARBA00022478"/>
    </source>
</evidence>
<dbReference type="SMART" id="SM00400">
    <property type="entry name" value="ZnF_CHCC"/>
    <property type="match status" value="1"/>
</dbReference>
<keyword evidence="4 12" id="KW-0548">Nucleotidyltransferase</keyword>
<dbReference type="NCBIfam" id="TIGR01391">
    <property type="entry name" value="dnaG"/>
    <property type="match status" value="1"/>
</dbReference>
<dbReference type="OrthoDB" id="9803773at2"/>
<keyword evidence="11 12" id="KW-0804">Transcription</keyword>
<evidence type="ECO:0000256" key="12">
    <source>
        <dbReference type="HAMAP-Rule" id="MF_00974"/>
    </source>
</evidence>
<dbReference type="Pfam" id="PF10410">
    <property type="entry name" value="DnaB_bind"/>
    <property type="match status" value="1"/>
</dbReference>
<keyword evidence="7" id="KW-0863">Zinc-finger</keyword>
<evidence type="ECO:0000256" key="5">
    <source>
        <dbReference type="ARBA" id="ARBA00022705"/>
    </source>
</evidence>
<keyword evidence="16" id="KW-1185">Reference proteome</keyword>
<dbReference type="Pfam" id="PF01807">
    <property type="entry name" value="Zn_ribbon_DnaG"/>
    <property type="match status" value="1"/>
</dbReference>
<dbReference type="STRING" id="490189.SAMN02927903_02107"/>
<dbReference type="FunFam" id="3.90.580.10:FF:000001">
    <property type="entry name" value="DNA primase"/>
    <property type="match status" value="1"/>
</dbReference>
<reference evidence="15 16" key="1">
    <citation type="submission" date="2016-10" db="EMBL/GenBank/DDBJ databases">
        <authorList>
            <person name="de Groot N.N."/>
        </authorList>
    </citation>
    <scope>NUCLEOTIDE SEQUENCE [LARGE SCALE GENOMIC DNA]</scope>
    <source>
        <strain evidence="15 16">CGMCC 1.7031</strain>
    </source>
</reference>
<keyword evidence="3 12" id="KW-0808">Transferase</keyword>
<evidence type="ECO:0000256" key="3">
    <source>
        <dbReference type="ARBA" id="ARBA00022679"/>
    </source>
</evidence>
<evidence type="ECO:0000313" key="15">
    <source>
        <dbReference type="EMBL" id="SCY71213.1"/>
    </source>
</evidence>
<evidence type="ECO:0000256" key="11">
    <source>
        <dbReference type="ARBA" id="ARBA00023163"/>
    </source>
</evidence>
<dbReference type="GO" id="GO:0008270">
    <property type="term" value="F:zinc ion binding"/>
    <property type="evidence" value="ECO:0007669"/>
    <property type="project" value="UniProtKB-KW"/>
</dbReference>
<keyword evidence="5 12" id="KW-0235">DNA replication</keyword>
<keyword evidence="8 13" id="KW-0862">Zinc</keyword>
<dbReference type="RefSeq" id="WP_091143130.1">
    <property type="nucleotide sequence ID" value="NZ_FMVF01000009.1"/>
</dbReference>
<dbReference type="GO" id="GO:0000428">
    <property type="term" value="C:DNA-directed RNA polymerase complex"/>
    <property type="evidence" value="ECO:0007669"/>
    <property type="project" value="UniProtKB-KW"/>
</dbReference>
<dbReference type="GO" id="GO:0005737">
    <property type="term" value="C:cytoplasm"/>
    <property type="evidence" value="ECO:0007669"/>
    <property type="project" value="TreeGrafter"/>
</dbReference>
<keyword evidence="9" id="KW-0460">Magnesium</keyword>
<proteinExistence type="inferred from homology"/>
<organism evidence="15 16">
    <name type="scientific">Flavobacterium caeni</name>
    <dbReference type="NCBI Taxonomy" id="490189"/>
    <lineage>
        <taxon>Bacteria</taxon>
        <taxon>Pseudomonadati</taxon>
        <taxon>Bacteroidota</taxon>
        <taxon>Flavobacteriia</taxon>
        <taxon>Flavobacteriales</taxon>
        <taxon>Flavobacteriaceae</taxon>
        <taxon>Flavobacterium</taxon>
    </lineage>
</organism>
<dbReference type="PROSITE" id="PS50880">
    <property type="entry name" value="TOPRIM"/>
    <property type="match status" value="1"/>
</dbReference>
<evidence type="ECO:0000256" key="2">
    <source>
        <dbReference type="ARBA" id="ARBA00022515"/>
    </source>
</evidence>
<dbReference type="EC" id="2.7.7.101" evidence="12"/>
<evidence type="ECO:0000313" key="16">
    <source>
        <dbReference type="Proteomes" id="UP000199354"/>
    </source>
</evidence>
<dbReference type="GO" id="GO:1990077">
    <property type="term" value="C:primosome complex"/>
    <property type="evidence" value="ECO:0007669"/>
    <property type="project" value="UniProtKB-KW"/>
</dbReference>
<dbReference type="Gene3D" id="3.90.980.10">
    <property type="entry name" value="DNA primase, catalytic core, N-terminal domain"/>
    <property type="match status" value="1"/>
</dbReference>
<dbReference type="Pfam" id="PF08275">
    <property type="entry name" value="DNAG_N"/>
    <property type="match status" value="1"/>
</dbReference>
<comment type="similarity">
    <text evidence="12 13">Belongs to the DnaG primase family.</text>
</comment>
<evidence type="ECO:0000256" key="8">
    <source>
        <dbReference type="ARBA" id="ARBA00022833"/>
    </source>
</evidence>
<keyword evidence="6 13" id="KW-0479">Metal-binding</keyword>
<dbReference type="PANTHER" id="PTHR30313:SF2">
    <property type="entry name" value="DNA PRIMASE"/>
    <property type="match status" value="1"/>
</dbReference>
<evidence type="ECO:0000256" key="7">
    <source>
        <dbReference type="ARBA" id="ARBA00022771"/>
    </source>
</evidence>
<evidence type="ECO:0000256" key="4">
    <source>
        <dbReference type="ARBA" id="ARBA00022695"/>
    </source>
</evidence>
<comment type="cofactor">
    <cofactor evidence="13">
        <name>Zn(2+)</name>
        <dbReference type="ChEBI" id="CHEBI:29105"/>
    </cofactor>
    <text evidence="13">Binds 1 zinc ion per monomer.</text>
</comment>
<comment type="catalytic activity">
    <reaction evidence="12">
        <text>ssDNA + n NTP = ssDNA/pppN(pN)n-1 hybrid + (n-1) diphosphate.</text>
        <dbReference type="EC" id="2.7.7.101"/>
    </reaction>
</comment>
<sequence>MISKATIDTVFEVTRVEEVIGDFVQLKRAGSNFKGLSPFTDERSPSFMVSPVKQIWKDFSSGKGGNAVAFLMEHEHFTYPEAIRYLAKKYNIEVEETEQTLEEKANTDLRESMYLVSEFAQKYFHDTLLHTEEGKAIGLSYFKERGFTAETIKKFGLGYSPETWDAFSKEALGKGYQLEFLESTGLTINKEERLIDRFRGRVMFPIQSMSGRVLGFGGRILTNDKKAAKYLNSPESDIYHKSKVLYGIFHAKQSIAKLNNCYLVEGYTDVIQFNQAGIENVVASSGTALTPDQIRLINRLTKNITVLFDGDAAGLRASVRGIDLILEEGMNVKVCTFPDGEDPDSFAKKSSYEDLLAYLEHNAKDFIQFKASLLMDEAKNDPVKKADLIRDMVVSISKIKDRIQREVYIQETSRIMDISEQVLLNTLAQMAQKDLKEANKNFREEQQKAFEVVKNDEPIAAEKIDVLYELERKIIEILLLYGHKSEDFEDVVLTTNDEGEVETKSQYKEYKVYQRIFLSLQEDEVELANPMFRGIYNHLIDYFHQHETFQIEQYLTQLPTEFSAEVTDILMLEEQQTLHNWEGQQIIVKRKDQSIAQYVSETILTLRWYLVDRIIETLKADISTEPDADNSEPLSMAMDYYKLINAFSKKLGRVMSRYS</sequence>
<dbReference type="PANTHER" id="PTHR30313">
    <property type="entry name" value="DNA PRIMASE"/>
    <property type="match status" value="1"/>
</dbReference>
<protein>
    <recommendedName>
        <fullName evidence="12 13">DNA primase</fullName>
        <ecNumber evidence="12">2.7.7.101</ecNumber>
    </recommendedName>
</protein>
<dbReference type="SMART" id="SM00493">
    <property type="entry name" value="TOPRIM"/>
    <property type="match status" value="1"/>
</dbReference>
<dbReference type="Gene3D" id="3.90.580.10">
    <property type="entry name" value="Zinc finger, CHC2-type domain"/>
    <property type="match status" value="1"/>
</dbReference>
<keyword evidence="1 12" id="KW-0240">DNA-directed RNA polymerase</keyword>
<dbReference type="GO" id="GO:0003899">
    <property type="term" value="F:DNA-directed RNA polymerase activity"/>
    <property type="evidence" value="ECO:0007669"/>
    <property type="project" value="UniProtKB-UniRule"/>
</dbReference>
<comment type="caution">
    <text evidence="12">Lacks conserved residue(s) required for the propagation of feature annotation.</text>
</comment>
<comment type="function">
    <text evidence="12 13">RNA polymerase that catalyzes the synthesis of short RNA molecules used as primers for DNA polymerase during DNA replication.</text>
</comment>
<dbReference type="HAMAP" id="MF_00974">
    <property type="entry name" value="DNA_primase_DnaG"/>
    <property type="match status" value="1"/>
</dbReference>
<evidence type="ECO:0000256" key="9">
    <source>
        <dbReference type="ARBA" id="ARBA00022842"/>
    </source>
</evidence>
<dbReference type="InterPro" id="IPR034151">
    <property type="entry name" value="TOPRIM_DnaG_bac"/>
</dbReference>
<dbReference type="Pfam" id="PF13155">
    <property type="entry name" value="Toprim_2"/>
    <property type="match status" value="1"/>
</dbReference>
<name>A0A1G5I5C0_9FLAO</name>
<dbReference type="SUPFAM" id="SSF56731">
    <property type="entry name" value="DNA primase core"/>
    <property type="match status" value="1"/>
</dbReference>
<dbReference type="PIRSF" id="PIRSF002811">
    <property type="entry name" value="DnaG"/>
    <property type="match status" value="1"/>
</dbReference>
<dbReference type="InterPro" id="IPR006295">
    <property type="entry name" value="DNA_primase_DnaG"/>
</dbReference>
<dbReference type="InterPro" id="IPR050219">
    <property type="entry name" value="DnaG_primase"/>
</dbReference>
<dbReference type="InterPro" id="IPR030846">
    <property type="entry name" value="DnaG_bac"/>
</dbReference>
<dbReference type="EMBL" id="FMVF01000009">
    <property type="protein sequence ID" value="SCY71213.1"/>
    <property type="molecule type" value="Genomic_DNA"/>
</dbReference>
<keyword evidence="2 12" id="KW-0639">Primosome</keyword>
<dbReference type="SUPFAM" id="SSF57783">
    <property type="entry name" value="Zinc beta-ribbon"/>
    <property type="match status" value="1"/>
</dbReference>
<dbReference type="InterPro" id="IPR037068">
    <property type="entry name" value="DNA_primase_core_N_sf"/>
</dbReference>
<evidence type="ECO:0000259" key="14">
    <source>
        <dbReference type="PROSITE" id="PS50880"/>
    </source>
</evidence>
<gene>
    <name evidence="12" type="primary">dnaG</name>
    <name evidence="15" type="ORF">SAMN02927903_02107</name>
</gene>
<comment type="subunit">
    <text evidence="12">Monomer. Interacts with DnaB.</text>
</comment>
<dbReference type="InterPro" id="IPR013264">
    <property type="entry name" value="DNAG_N"/>
</dbReference>
<accession>A0A1G5I5C0</accession>
<dbReference type="CDD" id="cd03364">
    <property type="entry name" value="TOPRIM_DnaG_primases"/>
    <property type="match status" value="1"/>
</dbReference>
<dbReference type="AlphaFoldDB" id="A0A1G5I5C0"/>
<evidence type="ECO:0000256" key="6">
    <source>
        <dbReference type="ARBA" id="ARBA00022723"/>
    </source>
</evidence>
<evidence type="ECO:0000256" key="10">
    <source>
        <dbReference type="ARBA" id="ARBA00023125"/>
    </source>
</evidence>
<dbReference type="InterPro" id="IPR036977">
    <property type="entry name" value="DNA_primase_Znf_CHC2"/>
</dbReference>
<dbReference type="GO" id="GO:0006269">
    <property type="term" value="P:DNA replication, synthesis of primer"/>
    <property type="evidence" value="ECO:0007669"/>
    <property type="project" value="UniProtKB-UniRule"/>
</dbReference>
<dbReference type="Proteomes" id="UP000199354">
    <property type="component" value="Unassembled WGS sequence"/>
</dbReference>
<dbReference type="InterPro" id="IPR002694">
    <property type="entry name" value="Znf_CHC2"/>
</dbReference>